<keyword evidence="1" id="KW-0812">Transmembrane</keyword>
<organism evidence="2 3">
    <name type="scientific">Clunio marinus</name>
    <dbReference type="NCBI Taxonomy" id="568069"/>
    <lineage>
        <taxon>Eukaryota</taxon>
        <taxon>Metazoa</taxon>
        <taxon>Ecdysozoa</taxon>
        <taxon>Arthropoda</taxon>
        <taxon>Hexapoda</taxon>
        <taxon>Insecta</taxon>
        <taxon>Pterygota</taxon>
        <taxon>Neoptera</taxon>
        <taxon>Endopterygota</taxon>
        <taxon>Diptera</taxon>
        <taxon>Nematocera</taxon>
        <taxon>Chironomoidea</taxon>
        <taxon>Chironomidae</taxon>
        <taxon>Clunio</taxon>
    </lineage>
</organism>
<name>A0A1J1I665_9DIPT</name>
<sequence>MPDYVMSLRNIKVVFTTFLIAHFNLFKLRRYPKDVYELLKVENIYSVMLSIFPCKSRIILS</sequence>
<accession>A0A1J1I665</accession>
<keyword evidence="1" id="KW-0472">Membrane</keyword>
<gene>
    <name evidence="2" type="ORF">CLUMA_CG008821</name>
</gene>
<evidence type="ECO:0000313" key="2">
    <source>
        <dbReference type="EMBL" id="CRK95226.1"/>
    </source>
</evidence>
<evidence type="ECO:0000256" key="1">
    <source>
        <dbReference type="SAM" id="Phobius"/>
    </source>
</evidence>
<dbReference type="AlphaFoldDB" id="A0A1J1I665"/>
<protein>
    <submittedName>
        <fullName evidence="2">CLUMA_CG008821, isoform A</fullName>
    </submittedName>
</protein>
<keyword evidence="3" id="KW-1185">Reference proteome</keyword>
<proteinExistence type="predicted"/>
<feature type="transmembrane region" description="Helical" evidence="1">
    <location>
        <begin position="6"/>
        <end position="26"/>
    </location>
</feature>
<evidence type="ECO:0000313" key="3">
    <source>
        <dbReference type="Proteomes" id="UP000183832"/>
    </source>
</evidence>
<reference evidence="2 3" key="1">
    <citation type="submission" date="2015-04" db="EMBL/GenBank/DDBJ databases">
        <authorList>
            <person name="Syromyatnikov M.Y."/>
            <person name="Popov V.N."/>
        </authorList>
    </citation>
    <scope>NUCLEOTIDE SEQUENCE [LARGE SCALE GENOMIC DNA]</scope>
</reference>
<dbReference type="Proteomes" id="UP000183832">
    <property type="component" value="Unassembled WGS sequence"/>
</dbReference>
<dbReference type="EMBL" id="CVRI01000041">
    <property type="protein sequence ID" value="CRK95226.1"/>
    <property type="molecule type" value="Genomic_DNA"/>
</dbReference>
<keyword evidence="1" id="KW-1133">Transmembrane helix</keyword>